<keyword evidence="3" id="KW-1185">Reference proteome</keyword>
<dbReference type="EMBL" id="CDHK01000001">
    <property type="protein sequence ID" value="CEJ54502.1"/>
    <property type="molecule type" value="Genomic_DNA"/>
</dbReference>
<proteinExistence type="predicted"/>
<feature type="region of interest" description="Disordered" evidence="1">
    <location>
        <begin position="38"/>
        <end position="97"/>
    </location>
</feature>
<evidence type="ECO:0000256" key="1">
    <source>
        <dbReference type="SAM" id="MobiDB-lite"/>
    </source>
</evidence>
<name>A0A0F7TF33_PENBI</name>
<gene>
    <name evidence="2" type="ORF">PMG11_00810</name>
</gene>
<evidence type="ECO:0000313" key="3">
    <source>
        <dbReference type="Proteomes" id="UP000042958"/>
    </source>
</evidence>
<reference evidence="3" key="1">
    <citation type="journal article" date="2015" name="Genome Announc.">
        <title>Draft genome sequence of the fungus Penicillium brasilianum MG11.</title>
        <authorList>
            <person name="Horn F."/>
            <person name="Linde J."/>
            <person name="Mattern D.J."/>
            <person name="Walther G."/>
            <person name="Guthke R."/>
            <person name="Brakhage A.A."/>
            <person name="Valiante V."/>
        </authorList>
    </citation>
    <scope>NUCLEOTIDE SEQUENCE [LARGE SCALE GENOMIC DNA]</scope>
    <source>
        <strain evidence="3">MG11</strain>
    </source>
</reference>
<dbReference type="Proteomes" id="UP000042958">
    <property type="component" value="Unassembled WGS sequence"/>
</dbReference>
<sequence>MPGAPAPKGKLRCPICFGNHRGEDCREAHRMVALMGAAKQAVEASAAAASSASAPGPGKGKKRPREGSEPPRSQNAPPAPQQWPTPTAERYKDVSAEEMDEEIRRVAEAKDRHQKRVDSLNRRVLALTQIRASKVPLPVVKMEDVSASAWGSLASSCEEKKAPAKSH</sequence>
<dbReference type="AlphaFoldDB" id="A0A0F7TF33"/>
<protein>
    <submittedName>
        <fullName evidence="2">Uncharacterized protein</fullName>
    </submittedName>
</protein>
<accession>A0A0F7TF33</accession>
<organism evidence="2 3">
    <name type="scientific">Penicillium brasilianum</name>
    <dbReference type="NCBI Taxonomy" id="104259"/>
    <lineage>
        <taxon>Eukaryota</taxon>
        <taxon>Fungi</taxon>
        <taxon>Dikarya</taxon>
        <taxon>Ascomycota</taxon>
        <taxon>Pezizomycotina</taxon>
        <taxon>Eurotiomycetes</taxon>
        <taxon>Eurotiomycetidae</taxon>
        <taxon>Eurotiales</taxon>
        <taxon>Aspergillaceae</taxon>
        <taxon>Penicillium</taxon>
    </lineage>
</organism>
<evidence type="ECO:0000313" key="2">
    <source>
        <dbReference type="EMBL" id="CEJ54502.1"/>
    </source>
</evidence>
<feature type="compositionally biased region" description="Low complexity" evidence="1">
    <location>
        <begin position="38"/>
        <end position="56"/>
    </location>
</feature>